<dbReference type="EMBL" id="JBHTLQ010000004">
    <property type="protein sequence ID" value="MFD1189478.1"/>
    <property type="molecule type" value="Genomic_DNA"/>
</dbReference>
<keyword evidence="1" id="KW-0732">Signal</keyword>
<accession>A0ABW3SX27</accession>
<dbReference type="Proteomes" id="UP001597216">
    <property type="component" value="Unassembled WGS sequence"/>
</dbReference>
<proteinExistence type="predicted"/>
<sequence>MSKTRSIAAVATLLLAGLPMIALATSANAQPAVIKVSDLNLASPTGQKIFTQRAHDAARTVCRVTPGTRAPNRACQAAVVAEAQEKAAAITPSMMAAR</sequence>
<keyword evidence="3" id="KW-1185">Reference proteome</keyword>
<gene>
    <name evidence="2" type="ORF">ACFQ27_02715</name>
</gene>
<comment type="caution">
    <text evidence="2">The sequence shown here is derived from an EMBL/GenBank/DDBJ whole genome shotgun (WGS) entry which is preliminary data.</text>
</comment>
<feature type="signal peptide" evidence="1">
    <location>
        <begin position="1"/>
        <end position="29"/>
    </location>
</feature>
<reference evidence="3" key="1">
    <citation type="journal article" date="2019" name="Int. J. Syst. Evol. Microbiol.">
        <title>The Global Catalogue of Microorganisms (GCM) 10K type strain sequencing project: providing services to taxonomists for standard genome sequencing and annotation.</title>
        <authorList>
            <consortium name="The Broad Institute Genomics Platform"/>
            <consortium name="The Broad Institute Genome Sequencing Center for Infectious Disease"/>
            <person name="Wu L."/>
            <person name="Ma J."/>
        </authorList>
    </citation>
    <scope>NUCLEOTIDE SEQUENCE [LARGE SCALE GENOMIC DNA]</scope>
    <source>
        <strain evidence="3">CCUG 55074</strain>
    </source>
</reference>
<dbReference type="NCBIfam" id="TIGR04433">
    <property type="entry name" value="UrcA_uranyl"/>
    <property type="match status" value="1"/>
</dbReference>
<organism evidence="2 3">
    <name type="scientific">Phenylobacterium conjunctum</name>
    <dbReference type="NCBI Taxonomy" id="1298959"/>
    <lineage>
        <taxon>Bacteria</taxon>
        <taxon>Pseudomonadati</taxon>
        <taxon>Pseudomonadota</taxon>
        <taxon>Alphaproteobacteria</taxon>
        <taxon>Caulobacterales</taxon>
        <taxon>Caulobacteraceae</taxon>
        <taxon>Phenylobacterium</taxon>
    </lineage>
</organism>
<evidence type="ECO:0000313" key="2">
    <source>
        <dbReference type="EMBL" id="MFD1189478.1"/>
    </source>
</evidence>
<evidence type="ECO:0000256" key="1">
    <source>
        <dbReference type="SAM" id="SignalP"/>
    </source>
</evidence>
<evidence type="ECO:0000313" key="3">
    <source>
        <dbReference type="Proteomes" id="UP001597216"/>
    </source>
</evidence>
<dbReference type="InterPro" id="IPR030972">
    <property type="entry name" value="UrcA_uranyl"/>
</dbReference>
<dbReference type="RefSeq" id="WP_377352338.1">
    <property type="nucleotide sequence ID" value="NZ_JBHTLQ010000004.1"/>
</dbReference>
<feature type="chain" id="PRO_5046558256" evidence="1">
    <location>
        <begin position="30"/>
        <end position="98"/>
    </location>
</feature>
<protein>
    <submittedName>
        <fullName evidence="2">UrcA family protein</fullName>
    </submittedName>
</protein>
<name>A0ABW3SX27_9CAUL</name>